<keyword evidence="4" id="KW-0805">Transcription regulation</keyword>
<organism evidence="10 11">
    <name type="scientific">Geosporobacter ferrireducens</name>
    <dbReference type="NCBI Taxonomy" id="1424294"/>
    <lineage>
        <taxon>Bacteria</taxon>
        <taxon>Bacillati</taxon>
        <taxon>Bacillota</taxon>
        <taxon>Clostridia</taxon>
        <taxon>Peptostreptococcales</taxon>
        <taxon>Thermotaleaceae</taxon>
        <taxon>Geosporobacter</taxon>
    </lineage>
</organism>
<keyword evidence="6" id="KW-0010">Activator</keyword>
<evidence type="ECO:0000256" key="3">
    <source>
        <dbReference type="ARBA" id="ARBA00022840"/>
    </source>
</evidence>
<dbReference type="PROSITE" id="PS00675">
    <property type="entry name" value="SIGMA54_INTERACT_1"/>
    <property type="match status" value="1"/>
</dbReference>
<dbReference type="InterPro" id="IPR030828">
    <property type="entry name" value="HTH_TyrR"/>
</dbReference>
<dbReference type="FunFam" id="3.40.50.300:FF:000006">
    <property type="entry name" value="DNA-binding transcriptional regulator NtrC"/>
    <property type="match status" value="1"/>
</dbReference>
<evidence type="ECO:0000256" key="6">
    <source>
        <dbReference type="ARBA" id="ARBA00023159"/>
    </source>
</evidence>
<name>A0A1D8GHM6_9FIRM</name>
<dbReference type="GO" id="GO:0006355">
    <property type="term" value="P:regulation of DNA-templated transcription"/>
    <property type="evidence" value="ECO:0007669"/>
    <property type="project" value="InterPro"/>
</dbReference>
<dbReference type="PROSITE" id="PS00688">
    <property type="entry name" value="SIGMA54_INTERACT_3"/>
    <property type="match status" value="1"/>
</dbReference>
<dbReference type="PANTHER" id="PTHR32071:SF57">
    <property type="entry name" value="C4-DICARBOXYLATE TRANSPORT TRANSCRIPTIONAL REGULATORY PROTEIN DCTD"/>
    <property type="match status" value="1"/>
</dbReference>
<dbReference type="SUPFAM" id="SSF46689">
    <property type="entry name" value="Homeodomain-like"/>
    <property type="match status" value="1"/>
</dbReference>
<keyword evidence="11" id="KW-1185">Reference proteome</keyword>
<evidence type="ECO:0000256" key="4">
    <source>
        <dbReference type="ARBA" id="ARBA00023015"/>
    </source>
</evidence>
<dbReference type="InterPro" id="IPR027417">
    <property type="entry name" value="P-loop_NTPase"/>
</dbReference>
<dbReference type="InterPro" id="IPR035965">
    <property type="entry name" value="PAS-like_dom_sf"/>
</dbReference>
<dbReference type="InterPro" id="IPR025662">
    <property type="entry name" value="Sigma_54_int_dom_ATP-bd_1"/>
</dbReference>
<dbReference type="OrthoDB" id="9803970at2"/>
<dbReference type="InterPro" id="IPR058031">
    <property type="entry name" value="AAA_lid_NorR"/>
</dbReference>
<dbReference type="Gene3D" id="1.10.10.60">
    <property type="entry name" value="Homeodomain-like"/>
    <property type="match status" value="1"/>
</dbReference>
<dbReference type="Gene3D" id="3.30.450.20">
    <property type="entry name" value="PAS domain"/>
    <property type="match status" value="1"/>
</dbReference>
<evidence type="ECO:0000256" key="1">
    <source>
        <dbReference type="ARBA" id="ARBA00022741"/>
    </source>
</evidence>
<reference evidence="10 11" key="1">
    <citation type="submission" date="2016-09" db="EMBL/GenBank/DDBJ databases">
        <title>Genomic analysis reveals versatility of anaerobic energy metabolism of Geosporobacter ferrireducens IRF9 of phylum Firmicutes.</title>
        <authorList>
            <person name="Kim S.-J."/>
        </authorList>
    </citation>
    <scope>NUCLEOTIDE SEQUENCE [LARGE SCALE GENOMIC DNA]</scope>
    <source>
        <strain evidence="10 11">IRF9</strain>
    </source>
</reference>
<evidence type="ECO:0000256" key="5">
    <source>
        <dbReference type="ARBA" id="ARBA00023125"/>
    </source>
</evidence>
<dbReference type="PROSITE" id="PS00676">
    <property type="entry name" value="SIGMA54_INTERACT_2"/>
    <property type="match status" value="1"/>
</dbReference>
<accession>A0A1D8GHM6</accession>
<dbReference type="AlphaFoldDB" id="A0A1D8GHM6"/>
<dbReference type="Pfam" id="PF25601">
    <property type="entry name" value="AAA_lid_14"/>
    <property type="match status" value="1"/>
</dbReference>
<dbReference type="Gene3D" id="3.40.50.300">
    <property type="entry name" value="P-loop containing nucleotide triphosphate hydrolases"/>
    <property type="match status" value="1"/>
</dbReference>
<evidence type="ECO:0000313" key="11">
    <source>
        <dbReference type="Proteomes" id="UP000095743"/>
    </source>
</evidence>
<dbReference type="SUPFAM" id="SSF55785">
    <property type="entry name" value="PYP-like sensor domain (PAS domain)"/>
    <property type="match status" value="1"/>
</dbReference>
<dbReference type="Pfam" id="PF18024">
    <property type="entry name" value="HTH_50"/>
    <property type="match status" value="1"/>
</dbReference>
<proteinExistence type="predicted"/>
<dbReference type="InterPro" id="IPR025943">
    <property type="entry name" value="Sigma_54_int_dom_ATP-bd_2"/>
</dbReference>
<dbReference type="CDD" id="cd00009">
    <property type="entry name" value="AAA"/>
    <property type="match status" value="1"/>
</dbReference>
<evidence type="ECO:0000313" key="10">
    <source>
        <dbReference type="EMBL" id="AOT70423.1"/>
    </source>
</evidence>
<keyword evidence="1" id="KW-0547">Nucleotide-binding</keyword>
<feature type="domain" description="Sigma-54 factor interaction" evidence="9">
    <location>
        <begin position="163"/>
        <end position="392"/>
    </location>
</feature>
<dbReference type="FunFam" id="1.10.8.60:FF:000014">
    <property type="entry name" value="DNA-binding transcriptional regulator NtrC"/>
    <property type="match status" value="1"/>
</dbReference>
<keyword evidence="3" id="KW-0067">ATP-binding</keyword>
<evidence type="ECO:0000259" key="9">
    <source>
        <dbReference type="PROSITE" id="PS50045"/>
    </source>
</evidence>
<keyword evidence="7" id="KW-0804">Transcription</keyword>
<dbReference type="SMART" id="SM00382">
    <property type="entry name" value="AAA"/>
    <property type="match status" value="1"/>
</dbReference>
<dbReference type="InterPro" id="IPR013767">
    <property type="entry name" value="PAS_fold"/>
</dbReference>
<dbReference type="KEGG" id="gfe:Gferi_13025"/>
<protein>
    <recommendedName>
        <fullName evidence="8">HTH-type transcriptional regulatory protein TyrR</fullName>
    </recommendedName>
</protein>
<keyword evidence="2" id="KW-0058">Aromatic hydrocarbons catabolism</keyword>
<dbReference type="SUPFAM" id="SSF52540">
    <property type="entry name" value="P-loop containing nucleoside triphosphate hydrolases"/>
    <property type="match status" value="1"/>
</dbReference>
<dbReference type="Proteomes" id="UP000095743">
    <property type="component" value="Chromosome"/>
</dbReference>
<evidence type="ECO:0000256" key="2">
    <source>
        <dbReference type="ARBA" id="ARBA00022797"/>
    </source>
</evidence>
<dbReference type="PANTHER" id="PTHR32071">
    <property type="entry name" value="TRANSCRIPTIONAL REGULATORY PROTEIN"/>
    <property type="match status" value="1"/>
</dbReference>
<evidence type="ECO:0000256" key="8">
    <source>
        <dbReference type="ARBA" id="ARBA00029500"/>
    </source>
</evidence>
<dbReference type="SMART" id="SM00091">
    <property type="entry name" value="PAS"/>
    <property type="match status" value="1"/>
</dbReference>
<dbReference type="Pfam" id="PF00158">
    <property type="entry name" value="Sigma54_activat"/>
    <property type="match status" value="1"/>
</dbReference>
<dbReference type="PROSITE" id="PS50045">
    <property type="entry name" value="SIGMA54_INTERACT_4"/>
    <property type="match status" value="1"/>
</dbReference>
<dbReference type="STRING" id="1424294.Gferi_13025"/>
<dbReference type="Pfam" id="PF00989">
    <property type="entry name" value="PAS"/>
    <property type="match status" value="1"/>
</dbReference>
<dbReference type="GO" id="GO:0003677">
    <property type="term" value="F:DNA binding"/>
    <property type="evidence" value="ECO:0007669"/>
    <property type="project" value="UniProtKB-KW"/>
</dbReference>
<dbReference type="InterPro" id="IPR009057">
    <property type="entry name" value="Homeodomain-like_sf"/>
</dbReference>
<dbReference type="EMBL" id="CP017269">
    <property type="protein sequence ID" value="AOT70423.1"/>
    <property type="molecule type" value="Genomic_DNA"/>
</dbReference>
<dbReference type="InterPro" id="IPR000014">
    <property type="entry name" value="PAS"/>
</dbReference>
<keyword evidence="5" id="KW-0238">DNA-binding</keyword>
<sequence length="479" mass="54325">MNGGMKVRVAAVTNLGTKKRMGVKDHLELRFEQVFDNMQDGVCIINELGNIQYMNDIYIKMFRVSNPAEIGKSIFQTAHDDVILTAYREKRPVKGNLSGHYGIYLISVAASPIFHNDVFKGVMAIYREELSSEKGKKKETVIELSIPKEAAQQESLNTIFQQIVGKSKVMERALLIAQKASKTSSTVLIRGESGTGKELVAKAIHYSSDRCNRPFIKVNCGAIPGNLLESELFGHEQGAFTGAIRKKIGKFEQASTGTIFLDEIGDMPMEMQVKLLRVLQEKEFERVGGEETLRCDVRIVAATNRNLEELIEKGDFREDLYYRLNVIPIYLPALKERREDIPILVRHFLDKINSKLGKNVQQIAEEVEEAFLYYDWPGNIRELENLMERLIALVDGDCIELKDIPSHISNLYTVHYSEENQSSLINMDWKGDLATLEEYEKEIIQYAIKRFGSFNAAGKALGVTHKTVAFKARKYKIIE</sequence>
<dbReference type="GO" id="GO:0005524">
    <property type="term" value="F:ATP binding"/>
    <property type="evidence" value="ECO:0007669"/>
    <property type="project" value="UniProtKB-KW"/>
</dbReference>
<dbReference type="Gene3D" id="1.10.8.60">
    <property type="match status" value="1"/>
</dbReference>
<gene>
    <name evidence="10" type="ORF">Gferi_13025</name>
</gene>
<dbReference type="InterPro" id="IPR003593">
    <property type="entry name" value="AAA+_ATPase"/>
</dbReference>
<dbReference type="InterPro" id="IPR025944">
    <property type="entry name" value="Sigma_54_int_dom_CS"/>
</dbReference>
<evidence type="ECO:0000256" key="7">
    <source>
        <dbReference type="ARBA" id="ARBA00023163"/>
    </source>
</evidence>
<dbReference type="InterPro" id="IPR002078">
    <property type="entry name" value="Sigma_54_int"/>
</dbReference>